<evidence type="ECO:0000313" key="5">
    <source>
        <dbReference type="Proteomes" id="UP000014073"/>
    </source>
</evidence>
<sequence>MMKNEDKWIQDIRNRMEDYSEPLTAGMWEQLESELDTPKVIPMWRKWQAAAAAVLVLAVSSLTLWFWSSPEADKLSKESRIAQQQIEEAVQPVVTPVEPVSEPDAGQLAKVSEPLPRAAKVLLAVQNPVIAAEENVTEPVPEADMVAQPVETRTGEQAEQPSKEKAEENIRKLRAADRKQLRQKSEQAMNLRSKGKKQNWSVGVTAGNIPYSNTNTFNGFSRLTSRTATPAINEVCMAPLDDNTVAYSTILTSEREQTSNTHIHHHVPVTAGMSFKWNLTPQWAVETGLMYTYLSTDLTSGSDRNYWKDKHKLHYLGIPLKVHRNIWSNERFGFYGSAGGMLEKCVSGTLETVYVINNEERESESHSLKVSSLQWSVSAAVGAQVNFTRQLGLYVEPGVVYYFDDHSGIETIRKEHPLNFNLQMGLRFSFP</sequence>
<dbReference type="Proteomes" id="UP000014073">
    <property type="component" value="Unassembled WGS sequence"/>
</dbReference>
<dbReference type="HOGENOM" id="CLU_050662_0_0_10"/>
<gene>
    <name evidence="4" type="ORF">BACCOPRO_03315</name>
</gene>
<feature type="region of interest" description="Disordered" evidence="1">
    <location>
        <begin position="177"/>
        <end position="197"/>
    </location>
</feature>
<dbReference type="InterPro" id="IPR025665">
    <property type="entry name" value="Beta-barrel_OMP_2"/>
</dbReference>
<feature type="domain" description="Outer membrane protein beta-barrel" evidence="3">
    <location>
        <begin position="253"/>
        <end position="394"/>
    </location>
</feature>
<evidence type="ECO:0000256" key="1">
    <source>
        <dbReference type="SAM" id="MobiDB-lite"/>
    </source>
</evidence>
<evidence type="ECO:0000259" key="3">
    <source>
        <dbReference type="Pfam" id="PF13568"/>
    </source>
</evidence>
<dbReference type="SUPFAM" id="SSF56925">
    <property type="entry name" value="OMPA-like"/>
    <property type="match status" value="1"/>
</dbReference>
<keyword evidence="2" id="KW-0472">Membrane</keyword>
<protein>
    <recommendedName>
        <fullName evidence="3">Outer membrane protein beta-barrel domain-containing protein</fullName>
    </recommendedName>
</protein>
<evidence type="ECO:0000256" key="2">
    <source>
        <dbReference type="SAM" id="Phobius"/>
    </source>
</evidence>
<name>S0FD19_9BACT</name>
<proteinExistence type="predicted"/>
<dbReference type="Gene3D" id="2.40.160.20">
    <property type="match status" value="1"/>
</dbReference>
<reference evidence="4 5" key="1">
    <citation type="submission" date="2008-12" db="EMBL/GenBank/DDBJ databases">
        <authorList>
            <person name="Fulton L."/>
            <person name="Clifton S."/>
            <person name="Fulton B."/>
            <person name="Xu J."/>
            <person name="Minx P."/>
            <person name="Pepin K.H."/>
            <person name="Johnson M."/>
            <person name="Bhonagiri V."/>
            <person name="Nash W.E."/>
            <person name="Mardis E.R."/>
            <person name="Wilson R.K."/>
        </authorList>
    </citation>
    <scope>NUCLEOTIDE SEQUENCE [LARGE SCALE GENOMIC DNA]</scope>
    <source>
        <strain evidence="4 5">DSM 18228</strain>
    </source>
</reference>
<evidence type="ECO:0000313" key="4">
    <source>
        <dbReference type="EMBL" id="EEF77792.1"/>
    </source>
</evidence>
<keyword evidence="2" id="KW-0812">Transmembrane</keyword>
<comment type="caution">
    <text evidence="4">The sequence shown here is derived from an EMBL/GenBank/DDBJ whole genome shotgun (WGS) entry which is preliminary data.</text>
</comment>
<dbReference type="AlphaFoldDB" id="S0FD19"/>
<dbReference type="eggNOG" id="COG3147">
    <property type="taxonomic scope" value="Bacteria"/>
</dbReference>
<dbReference type="InterPro" id="IPR011250">
    <property type="entry name" value="OMP/PagP_B-barrel"/>
</dbReference>
<dbReference type="Pfam" id="PF13568">
    <property type="entry name" value="OMP_b-brl_2"/>
    <property type="match status" value="1"/>
</dbReference>
<organism evidence="4 5">
    <name type="scientific">Phocaeicola coprophilus DSM 18228 = JCM 13818</name>
    <dbReference type="NCBI Taxonomy" id="547042"/>
    <lineage>
        <taxon>Bacteria</taxon>
        <taxon>Pseudomonadati</taxon>
        <taxon>Bacteroidota</taxon>
        <taxon>Bacteroidia</taxon>
        <taxon>Bacteroidales</taxon>
        <taxon>Bacteroidaceae</taxon>
        <taxon>Phocaeicola</taxon>
    </lineage>
</organism>
<dbReference type="STRING" id="547042.BACCOPRO_03315"/>
<dbReference type="EMBL" id="ACBW01000210">
    <property type="protein sequence ID" value="EEF77792.1"/>
    <property type="molecule type" value="Genomic_DNA"/>
</dbReference>
<keyword evidence="2" id="KW-1133">Transmembrane helix</keyword>
<accession>S0FD19</accession>
<feature type="transmembrane region" description="Helical" evidence="2">
    <location>
        <begin position="49"/>
        <end position="67"/>
    </location>
</feature>
<keyword evidence="5" id="KW-1185">Reference proteome</keyword>